<proteinExistence type="inferred from homology"/>
<evidence type="ECO:0000256" key="4">
    <source>
        <dbReference type="ARBA" id="ARBA00022670"/>
    </source>
</evidence>
<evidence type="ECO:0000313" key="13">
    <source>
        <dbReference type="Proteomes" id="UP001162156"/>
    </source>
</evidence>
<keyword evidence="13" id="KW-1185">Reference proteome</keyword>
<dbReference type="Gene3D" id="2.40.10.10">
    <property type="entry name" value="Trypsin-like serine proteases"/>
    <property type="match status" value="2"/>
</dbReference>
<dbReference type="SMART" id="SM00020">
    <property type="entry name" value="Tryp_SPc"/>
    <property type="match status" value="1"/>
</dbReference>
<dbReference type="InterPro" id="IPR018114">
    <property type="entry name" value="TRYPSIN_HIS"/>
</dbReference>
<dbReference type="PANTHER" id="PTHR24276:SF98">
    <property type="entry name" value="FI18310P1-RELATED"/>
    <property type="match status" value="1"/>
</dbReference>
<reference evidence="12" key="1">
    <citation type="journal article" date="2023" name="Insect Mol. Biol.">
        <title>Genome sequencing provides insights into the evolution of gene families encoding plant cell wall-degrading enzymes in longhorned beetles.</title>
        <authorList>
            <person name="Shin N.R."/>
            <person name="Okamura Y."/>
            <person name="Kirsch R."/>
            <person name="Pauchet Y."/>
        </authorList>
    </citation>
    <scope>NUCLEOTIDE SEQUENCE</scope>
    <source>
        <strain evidence="12">RBIC_L_NR</strain>
    </source>
</reference>
<comment type="similarity">
    <text evidence="2">Belongs to the peptidase S1 family.</text>
</comment>
<dbReference type="InterPro" id="IPR001254">
    <property type="entry name" value="Trypsin_dom"/>
</dbReference>
<accession>A0AAV8YTY6</accession>
<keyword evidence="9" id="KW-1015">Disulfide bond</keyword>
<dbReference type="InterPro" id="IPR050430">
    <property type="entry name" value="Peptidase_S1"/>
</dbReference>
<dbReference type="FunFam" id="2.40.10.10:FF:000146">
    <property type="entry name" value="Serine protease 53"/>
    <property type="match status" value="1"/>
</dbReference>
<dbReference type="EMBL" id="JANEYF010001920">
    <property type="protein sequence ID" value="KAJ8954472.1"/>
    <property type="molecule type" value="Genomic_DNA"/>
</dbReference>
<keyword evidence="3" id="KW-0964">Secreted</keyword>
<keyword evidence="8" id="KW-0865">Zymogen</keyword>
<dbReference type="InterPro" id="IPR001314">
    <property type="entry name" value="Peptidase_S1A"/>
</dbReference>
<evidence type="ECO:0000256" key="3">
    <source>
        <dbReference type="ARBA" id="ARBA00022525"/>
    </source>
</evidence>
<evidence type="ECO:0000256" key="8">
    <source>
        <dbReference type="ARBA" id="ARBA00023145"/>
    </source>
</evidence>
<organism evidence="12 13">
    <name type="scientific">Rhamnusium bicolor</name>
    <dbReference type="NCBI Taxonomy" id="1586634"/>
    <lineage>
        <taxon>Eukaryota</taxon>
        <taxon>Metazoa</taxon>
        <taxon>Ecdysozoa</taxon>
        <taxon>Arthropoda</taxon>
        <taxon>Hexapoda</taxon>
        <taxon>Insecta</taxon>
        <taxon>Pterygota</taxon>
        <taxon>Neoptera</taxon>
        <taxon>Endopterygota</taxon>
        <taxon>Coleoptera</taxon>
        <taxon>Polyphaga</taxon>
        <taxon>Cucujiformia</taxon>
        <taxon>Chrysomeloidea</taxon>
        <taxon>Cerambycidae</taxon>
        <taxon>Lepturinae</taxon>
        <taxon>Rhagiini</taxon>
        <taxon>Rhamnusium</taxon>
    </lineage>
</organism>
<dbReference type="InterPro" id="IPR033116">
    <property type="entry name" value="TRYPSIN_SER"/>
</dbReference>
<dbReference type="CDD" id="cd00190">
    <property type="entry name" value="Tryp_SPc"/>
    <property type="match status" value="1"/>
</dbReference>
<name>A0AAV8YTY6_9CUCU</name>
<evidence type="ECO:0000256" key="2">
    <source>
        <dbReference type="ARBA" id="ARBA00007664"/>
    </source>
</evidence>
<evidence type="ECO:0000259" key="11">
    <source>
        <dbReference type="PROSITE" id="PS50240"/>
    </source>
</evidence>
<dbReference type="Proteomes" id="UP001162156">
    <property type="component" value="Unassembled WGS sequence"/>
</dbReference>
<dbReference type="InterPro" id="IPR009003">
    <property type="entry name" value="Peptidase_S1_PA"/>
</dbReference>
<evidence type="ECO:0000256" key="5">
    <source>
        <dbReference type="ARBA" id="ARBA00022729"/>
    </source>
</evidence>
<dbReference type="PRINTS" id="PR00722">
    <property type="entry name" value="CHYMOTRYPSIN"/>
</dbReference>
<keyword evidence="5" id="KW-0732">Signal</keyword>
<dbReference type="GO" id="GO:0005576">
    <property type="term" value="C:extracellular region"/>
    <property type="evidence" value="ECO:0007669"/>
    <property type="project" value="UniProtKB-SubCell"/>
</dbReference>
<dbReference type="GO" id="GO:0006508">
    <property type="term" value="P:proteolysis"/>
    <property type="evidence" value="ECO:0007669"/>
    <property type="project" value="UniProtKB-KW"/>
</dbReference>
<dbReference type="PROSITE" id="PS50240">
    <property type="entry name" value="TRYPSIN_DOM"/>
    <property type="match status" value="1"/>
</dbReference>
<dbReference type="PROSITE" id="PS00135">
    <property type="entry name" value="TRYPSIN_SER"/>
    <property type="match status" value="1"/>
</dbReference>
<comment type="subcellular location">
    <subcellularLocation>
        <location evidence="1">Secreted</location>
    </subcellularLocation>
</comment>
<dbReference type="InterPro" id="IPR043504">
    <property type="entry name" value="Peptidase_S1_PA_chymotrypsin"/>
</dbReference>
<dbReference type="PROSITE" id="PS00134">
    <property type="entry name" value="TRYPSIN_HIS"/>
    <property type="match status" value="1"/>
</dbReference>
<evidence type="ECO:0000256" key="7">
    <source>
        <dbReference type="ARBA" id="ARBA00022825"/>
    </source>
</evidence>
<feature type="domain" description="Peptidase S1" evidence="11">
    <location>
        <begin position="27"/>
        <end position="254"/>
    </location>
</feature>
<protein>
    <recommendedName>
        <fullName evidence="11">Peptidase S1 domain-containing protein</fullName>
    </recommendedName>
</protein>
<evidence type="ECO:0000256" key="1">
    <source>
        <dbReference type="ARBA" id="ARBA00004613"/>
    </source>
</evidence>
<dbReference type="PANTHER" id="PTHR24276">
    <property type="entry name" value="POLYSERASE-RELATED"/>
    <property type="match status" value="1"/>
</dbReference>
<dbReference type="SUPFAM" id="SSF50494">
    <property type="entry name" value="Trypsin-like serine proteases"/>
    <property type="match status" value="1"/>
</dbReference>
<dbReference type="AlphaFoldDB" id="A0AAV8YTY6"/>
<dbReference type="Pfam" id="PF00089">
    <property type="entry name" value="Trypsin"/>
    <property type="match status" value="1"/>
</dbReference>
<evidence type="ECO:0000313" key="12">
    <source>
        <dbReference type="EMBL" id="KAJ8954472.1"/>
    </source>
</evidence>
<dbReference type="GO" id="GO:0004252">
    <property type="term" value="F:serine-type endopeptidase activity"/>
    <property type="evidence" value="ECO:0007669"/>
    <property type="project" value="InterPro"/>
</dbReference>
<evidence type="ECO:0000256" key="9">
    <source>
        <dbReference type="ARBA" id="ARBA00023157"/>
    </source>
</evidence>
<sequence length="255" mass="27415">MDWSRVKDKNIYIDVNISKMNEIGARIIGGKEADPNSVPYMAAVLVNGNVFCGGSLITRSWVLTAAHCTEEGSYARIILGAHRPLQIESTQITVTSNNIINHPRWDSTRLIHDIALIKLPSQVPDSSIIHPIPIAPANSGSFAGVTGLLTGWGYTSDQTPGLSETLQQVYLQFISVEECREYAGILAHETNICTSGFNGNQNVGSCFGDSGSPIVADGVQVGVVSFGSRQCALGSITSYARVSSYADWIESYTQS</sequence>
<comment type="caution">
    <text evidence="12">The sequence shown here is derived from an EMBL/GenBank/DDBJ whole genome shotgun (WGS) entry which is preliminary data.</text>
</comment>
<keyword evidence="4 10" id="KW-0645">Protease</keyword>
<keyword evidence="7 10" id="KW-0720">Serine protease</keyword>
<evidence type="ECO:0000256" key="6">
    <source>
        <dbReference type="ARBA" id="ARBA00022801"/>
    </source>
</evidence>
<keyword evidence="6 10" id="KW-0378">Hydrolase</keyword>
<evidence type="ECO:0000256" key="10">
    <source>
        <dbReference type="RuleBase" id="RU363034"/>
    </source>
</evidence>
<gene>
    <name evidence="12" type="ORF">NQ314_007078</name>
</gene>